<gene>
    <name evidence="1" type="ORF">MGWOODY_XGa1633</name>
</gene>
<dbReference type="Gene3D" id="3.40.50.150">
    <property type="entry name" value="Vaccinia Virus protein VP39"/>
    <property type="match status" value="1"/>
</dbReference>
<dbReference type="InterPro" id="IPR029063">
    <property type="entry name" value="SAM-dependent_MTases_sf"/>
</dbReference>
<dbReference type="PANTHER" id="PTHR20974:SF0">
    <property type="entry name" value="UPF0585 PROTEIN CG18661"/>
    <property type="match status" value="1"/>
</dbReference>
<sequence>MKRFAEACDRNQTPILEVLKEILPDTGKVLEIGSGTGQHAAYFSRSFSHLVWQPSDLAEALPSIEAWREESCAPNLGPPIVIDLLGDNEDLSRVDAIVCINVIHIVAWAAVERLFNIAANVLNPKGILYFYGPYRYPDRTLEPSNVAFDRWLKEHNPVSGIRDYAAVESLAESNGFTLGGDRSMPSNNRSIWWVRQATAQPNDR</sequence>
<dbReference type="AlphaFoldDB" id="A0A160TT10"/>
<dbReference type="SUPFAM" id="SSF53335">
    <property type="entry name" value="S-adenosyl-L-methionine-dependent methyltransferases"/>
    <property type="match status" value="1"/>
</dbReference>
<dbReference type="CDD" id="cd02440">
    <property type="entry name" value="AdoMet_MTases"/>
    <property type="match status" value="1"/>
</dbReference>
<dbReference type="GO" id="GO:0032259">
    <property type="term" value="P:methylation"/>
    <property type="evidence" value="ECO:0007669"/>
    <property type="project" value="UniProtKB-KW"/>
</dbReference>
<evidence type="ECO:0000313" key="1">
    <source>
        <dbReference type="EMBL" id="CUS51815.1"/>
    </source>
</evidence>
<keyword evidence="1" id="KW-0808">Transferase</keyword>
<dbReference type="InterPro" id="IPR010342">
    <property type="entry name" value="DUF938"/>
</dbReference>
<dbReference type="PANTHER" id="PTHR20974">
    <property type="entry name" value="UPF0585 PROTEIN CG18661"/>
    <property type="match status" value="1"/>
</dbReference>
<accession>A0A160TT10</accession>
<keyword evidence="1" id="KW-0489">Methyltransferase</keyword>
<organism evidence="1">
    <name type="scientific">hydrothermal vent metagenome</name>
    <dbReference type="NCBI Taxonomy" id="652676"/>
    <lineage>
        <taxon>unclassified sequences</taxon>
        <taxon>metagenomes</taxon>
        <taxon>ecological metagenomes</taxon>
    </lineage>
</organism>
<dbReference type="EMBL" id="CZRL01000069">
    <property type="protein sequence ID" value="CUS51815.1"/>
    <property type="molecule type" value="Genomic_DNA"/>
</dbReference>
<proteinExistence type="predicted"/>
<dbReference type="Pfam" id="PF06080">
    <property type="entry name" value="DUF938"/>
    <property type="match status" value="1"/>
</dbReference>
<reference evidence="1" key="1">
    <citation type="submission" date="2015-10" db="EMBL/GenBank/DDBJ databases">
        <authorList>
            <person name="Gilbert D.G."/>
        </authorList>
    </citation>
    <scope>NUCLEOTIDE SEQUENCE</scope>
</reference>
<name>A0A160TT10_9ZZZZ</name>
<dbReference type="GO" id="GO:0008168">
    <property type="term" value="F:methyltransferase activity"/>
    <property type="evidence" value="ECO:0007669"/>
    <property type="project" value="UniProtKB-KW"/>
</dbReference>
<protein>
    <submittedName>
        <fullName evidence="1">SAM-dependent methyltransferases</fullName>
    </submittedName>
</protein>